<dbReference type="InterPro" id="IPR008733">
    <property type="entry name" value="PEX11"/>
</dbReference>
<comment type="caution">
    <text evidence="5">The sequence shown here is derived from an EMBL/GenBank/DDBJ whole genome shotgun (WGS) entry which is preliminary data.</text>
</comment>
<gene>
    <name evidence="5" type="ORF">AGOR_G00162880</name>
</gene>
<dbReference type="GO" id="GO:0005778">
    <property type="term" value="C:peroxisomal membrane"/>
    <property type="evidence" value="ECO:0007669"/>
    <property type="project" value="UniProtKB-SubCell"/>
</dbReference>
<proteinExistence type="predicted"/>
<evidence type="ECO:0000256" key="4">
    <source>
        <dbReference type="ARBA" id="ARBA00046271"/>
    </source>
</evidence>
<evidence type="ECO:0000313" key="6">
    <source>
        <dbReference type="Proteomes" id="UP000829720"/>
    </source>
</evidence>
<dbReference type="PANTHER" id="PTHR12652:SF22">
    <property type="entry name" value="PEROXISOMAL MEMBRANE PROTEIN 11A"/>
    <property type="match status" value="1"/>
</dbReference>
<name>A0A8T3CVR6_9TELE</name>
<keyword evidence="6" id="KW-1185">Reference proteome</keyword>
<keyword evidence="1" id="KW-0962">Peroxisome biogenesis</keyword>
<accession>A0A8T3CVR6</accession>
<protein>
    <recommendedName>
        <fullName evidence="7">Peroxisomal biogenesis factor 11 alpha</fullName>
    </recommendedName>
</protein>
<dbReference type="Pfam" id="PF05648">
    <property type="entry name" value="PEX11"/>
    <property type="match status" value="1"/>
</dbReference>
<organism evidence="5 6">
    <name type="scientific">Albula goreensis</name>
    <dbReference type="NCBI Taxonomy" id="1534307"/>
    <lineage>
        <taxon>Eukaryota</taxon>
        <taxon>Metazoa</taxon>
        <taxon>Chordata</taxon>
        <taxon>Craniata</taxon>
        <taxon>Vertebrata</taxon>
        <taxon>Euteleostomi</taxon>
        <taxon>Actinopterygii</taxon>
        <taxon>Neopterygii</taxon>
        <taxon>Teleostei</taxon>
        <taxon>Albuliformes</taxon>
        <taxon>Albulidae</taxon>
        <taxon>Albula</taxon>
    </lineage>
</organism>
<evidence type="ECO:0000313" key="5">
    <source>
        <dbReference type="EMBL" id="KAI1889439.1"/>
    </source>
</evidence>
<keyword evidence="3" id="KW-0576">Peroxisome</keyword>
<evidence type="ECO:0000256" key="3">
    <source>
        <dbReference type="ARBA" id="ARBA00023140"/>
    </source>
</evidence>
<dbReference type="PANTHER" id="PTHR12652">
    <property type="entry name" value="PEROXISOMAL BIOGENESIS FACTOR 11"/>
    <property type="match status" value="1"/>
</dbReference>
<evidence type="ECO:0000256" key="2">
    <source>
        <dbReference type="ARBA" id="ARBA00023136"/>
    </source>
</evidence>
<reference evidence="5" key="1">
    <citation type="submission" date="2021-01" db="EMBL/GenBank/DDBJ databases">
        <authorList>
            <person name="Zahm M."/>
            <person name="Roques C."/>
            <person name="Cabau C."/>
            <person name="Klopp C."/>
            <person name="Donnadieu C."/>
            <person name="Jouanno E."/>
            <person name="Lampietro C."/>
            <person name="Louis A."/>
            <person name="Herpin A."/>
            <person name="Echchiki A."/>
            <person name="Berthelot C."/>
            <person name="Parey E."/>
            <person name="Roest-Crollius H."/>
            <person name="Braasch I."/>
            <person name="Postlethwait J."/>
            <person name="Bobe J."/>
            <person name="Montfort J."/>
            <person name="Bouchez O."/>
            <person name="Begum T."/>
            <person name="Mejri S."/>
            <person name="Adams A."/>
            <person name="Chen W.-J."/>
            <person name="Guiguen Y."/>
        </authorList>
    </citation>
    <scope>NUCLEOTIDE SEQUENCE</scope>
    <source>
        <tissue evidence="5">Blood</tissue>
    </source>
</reference>
<dbReference type="Proteomes" id="UP000829720">
    <property type="component" value="Unassembled WGS sequence"/>
</dbReference>
<evidence type="ECO:0008006" key="7">
    <source>
        <dbReference type="Google" id="ProtNLM"/>
    </source>
</evidence>
<comment type="subcellular location">
    <subcellularLocation>
        <location evidence="4">Peroxisome membrane</location>
    </subcellularLocation>
</comment>
<dbReference type="AlphaFoldDB" id="A0A8T3CVR6"/>
<dbReference type="EMBL" id="JAERUA010000015">
    <property type="protein sequence ID" value="KAI1889439.1"/>
    <property type="molecule type" value="Genomic_DNA"/>
</dbReference>
<sequence>MEHFIKFTNQSQGRDRIFRATQYTCVFLRYLLRNDSAREEAVKKLQGLESSMSSGRKLFRLGNTVNSLDAAKRTLRLSDPVLRFCLTVSNLNRALYFICDNVLWARNVGLLRDLDKERWRLNASRYYYFALVMSLTRDAYVIAQIMVQRARHRQKAGQQMDGHAAGASHFLPKVDAFLSLLFESLRNHPPVVLDTVKNVCDLLIPLDRLGIYQTNSGVVGFCGLLSSLLGVLSLARPSLKMAP</sequence>
<dbReference type="GO" id="GO:0016559">
    <property type="term" value="P:peroxisome fission"/>
    <property type="evidence" value="ECO:0007669"/>
    <property type="project" value="InterPro"/>
</dbReference>
<evidence type="ECO:0000256" key="1">
    <source>
        <dbReference type="ARBA" id="ARBA00022593"/>
    </source>
</evidence>
<dbReference type="OrthoDB" id="411017at2759"/>
<keyword evidence="2" id="KW-0472">Membrane</keyword>